<evidence type="ECO:0000313" key="2">
    <source>
        <dbReference type="Proteomes" id="UP000789920"/>
    </source>
</evidence>
<reference evidence="1" key="1">
    <citation type="submission" date="2021-06" db="EMBL/GenBank/DDBJ databases">
        <authorList>
            <person name="Kallberg Y."/>
            <person name="Tangrot J."/>
            <person name="Rosling A."/>
        </authorList>
    </citation>
    <scope>NUCLEOTIDE SEQUENCE</scope>
    <source>
        <strain evidence="1">MA461A</strain>
    </source>
</reference>
<feature type="non-terminal residue" evidence="1">
    <location>
        <position position="66"/>
    </location>
</feature>
<protein>
    <submittedName>
        <fullName evidence="1">30513_t:CDS:1</fullName>
    </submittedName>
</protein>
<organism evidence="1 2">
    <name type="scientific">Racocetra persica</name>
    <dbReference type="NCBI Taxonomy" id="160502"/>
    <lineage>
        <taxon>Eukaryota</taxon>
        <taxon>Fungi</taxon>
        <taxon>Fungi incertae sedis</taxon>
        <taxon>Mucoromycota</taxon>
        <taxon>Glomeromycotina</taxon>
        <taxon>Glomeromycetes</taxon>
        <taxon>Diversisporales</taxon>
        <taxon>Gigasporaceae</taxon>
        <taxon>Racocetra</taxon>
    </lineage>
</organism>
<keyword evidence="2" id="KW-1185">Reference proteome</keyword>
<dbReference type="EMBL" id="CAJVQC010057764">
    <property type="protein sequence ID" value="CAG8797944.1"/>
    <property type="molecule type" value="Genomic_DNA"/>
</dbReference>
<dbReference type="Proteomes" id="UP000789920">
    <property type="component" value="Unassembled WGS sequence"/>
</dbReference>
<accession>A0ACA9RLJ4</accession>
<name>A0ACA9RLJ4_9GLOM</name>
<sequence>MYPQKSAGILFQIRTIKRWLELPISQNKAAKLKRNETRSATEKMREMAFRGTHKLVMVAYCSSVTG</sequence>
<comment type="caution">
    <text evidence="1">The sequence shown here is derived from an EMBL/GenBank/DDBJ whole genome shotgun (WGS) entry which is preliminary data.</text>
</comment>
<proteinExistence type="predicted"/>
<evidence type="ECO:0000313" key="1">
    <source>
        <dbReference type="EMBL" id="CAG8797944.1"/>
    </source>
</evidence>
<gene>
    <name evidence="1" type="ORF">RPERSI_LOCUS20437</name>
</gene>